<dbReference type="Proteomes" id="UP000682385">
    <property type="component" value="Segment"/>
</dbReference>
<dbReference type="GO" id="GO:0019028">
    <property type="term" value="C:viral capsid"/>
    <property type="evidence" value="ECO:0007669"/>
    <property type="project" value="UniProtKB-KW"/>
</dbReference>
<dbReference type="KEGG" id="vg:80400154"/>
<dbReference type="InterPro" id="IPR054457">
    <property type="entry name" value="PhiCb5_coat"/>
</dbReference>
<reference evidence="1" key="1">
    <citation type="submission" date="2020-09" db="EMBL/GenBank/DDBJ databases">
        <title>Leviviricetes taxonomy.</title>
        <authorList>
            <person name="Stockdale S.R."/>
            <person name="Callanan J."/>
            <person name="Adriaenssens E.M."/>
            <person name="Kuhn J.H."/>
            <person name="Rumnieks J."/>
            <person name="Shkoporov A."/>
            <person name="Draper L.A."/>
            <person name="Ross P."/>
            <person name="Hill C."/>
        </authorList>
    </citation>
    <scope>NUCLEOTIDE SEQUENCE</scope>
</reference>
<keyword evidence="1" id="KW-0946">Virion</keyword>
<keyword evidence="2" id="KW-1185">Reference proteome</keyword>
<protein>
    <submittedName>
        <fullName evidence="1">Coat protein</fullName>
    </submittedName>
</protein>
<dbReference type="EMBL" id="BK014048">
    <property type="protein sequence ID" value="DAD52253.1"/>
    <property type="molecule type" value="Genomic_RNA"/>
</dbReference>
<dbReference type="GeneID" id="80400154"/>
<organism evidence="1 2">
    <name type="scientific">ssRNA phage SRR6960507_12</name>
    <dbReference type="NCBI Taxonomy" id="2786510"/>
    <lineage>
        <taxon>Viruses</taxon>
        <taxon>Riboviria</taxon>
        <taxon>Orthornavirae</taxon>
        <taxon>Lenarviricota</taxon>
        <taxon>Leviviricetes</taxon>
        <taxon>Timlovirales</taxon>
        <taxon>Steitzviridae</taxon>
        <taxon>Gulmivirus</taxon>
        <taxon>Gulmivirus asiovicinum</taxon>
    </lineage>
</organism>
<keyword evidence="1" id="KW-0167">Capsid protein</keyword>
<dbReference type="Gene3D" id="2.40.160.220">
    <property type="match status" value="1"/>
</dbReference>
<proteinExistence type="predicted"/>
<evidence type="ECO:0000313" key="1">
    <source>
        <dbReference type="EMBL" id="DAD52253.1"/>
    </source>
</evidence>
<dbReference type="RefSeq" id="YP_010770661.1">
    <property type="nucleotide sequence ID" value="NC_074354.1"/>
</dbReference>
<dbReference type="Pfam" id="PF22387">
    <property type="entry name" value="PhiCb5_coat"/>
    <property type="match status" value="1"/>
</dbReference>
<name>A0A8S5L4J2_9VIRU</name>
<gene>
    <name evidence="1" type="primary">SRR6960507_12_2</name>
</gene>
<accession>A0A8S5L4J2</accession>
<sequence>MTIPNPLVVTVNGAAKNLPRINQDSYGSEYYLEETSQSFRVKIRHSKETPRKDGVQYDRHNVELTQTIFAVGAVPEYSFTTYVVIRHDKNVSTSFLGYLQVALNGLMLAPFVTDLKGWQN</sequence>
<evidence type="ECO:0000313" key="2">
    <source>
        <dbReference type="Proteomes" id="UP000682385"/>
    </source>
</evidence>